<dbReference type="Proteomes" id="UP000027986">
    <property type="component" value="Chromosome"/>
</dbReference>
<dbReference type="eggNOG" id="ENOG5030V4N">
    <property type="taxonomic scope" value="Bacteria"/>
</dbReference>
<evidence type="ECO:0000256" key="1">
    <source>
        <dbReference type="SAM" id="MobiDB-lite"/>
    </source>
</evidence>
<protein>
    <submittedName>
        <fullName evidence="2">Uncharacterized protein</fullName>
    </submittedName>
</protein>
<accession>A0A075JI67</accession>
<dbReference type="EMBL" id="CP008889">
    <property type="protein sequence ID" value="AIF41540.1"/>
    <property type="molecule type" value="Genomic_DNA"/>
</dbReference>
<name>A0A075JI67_9MICO</name>
<dbReference type="AlphaFoldDB" id="A0A075JI67"/>
<organism evidence="2 3">
    <name type="scientific">Dermacoccus nishinomiyaensis</name>
    <dbReference type="NCBI Taxonomy" id="1274"/>
    <lineage>
        <taxon>Bacteria</taxon>
        <taxon>Bacillati</taxon>
        <taxon>Actinomycetota</taxon>
        <taxon>Actinomycetes</taxon>
        <taxon>Micrococcales</taxon>
        <taxon>Dermacoccaceae</taxon>
        <taxon>Dermacoccus</taxon>
    </lineage>
</organism>
<dbReference type="KEGG" id="dni:HX89_12035"/>
<sequence>MPRFTLPALDSPAAQAAISAATAAATTLVRPARFPRWVRRGVAMSSTLTSVGMAMAGERRPASSRLADSNKAINVVDGRATSSSMSDLAAAATAGMGLVTSGLALRIDKNVEKMLLKRGVRHPRLWMAVGAAAISLVGPYVTKQIQASTARLQEKALPRETLESTLSDPLGTKQKSSAPAGQIESANTSRPSAGDDDERGESDEHTDH</sequence>
<feature type="region of interest" description="Disordered" evidence="1">
    <location>
        <begin position="156"/>
        <end position="208"/>
    </location>
</feature>
<dbReference type="OrthoDB" id="5074912at2"/>
<gene>
    <name evidence="2" type="ORF">HX89_12035</name>
</gene>
<dbReference type="RefSeq" id="WP_038569376.1">
    <property type="nucleotide sequence ID" value="NZ_CP008889.1"/>
</dbReference>
<evidence type="ECO:0000313" key="2">
    <source>
        <dbReference type="EMBL" id="AIF41540.1"/>
    </source>
</evidence>
<keyword evidence="3" id="KW-1185">Reference proteome</keyword>
<reference evidence="2 3" key="1">
    <citation type="submission" date="2014-07" db="EMBL/GenBank/DDBJ databases">
        <title>Genome Sequencing of Dermacoccus nishinomiyaensis.</title>
        <authorList>
            <person name="Hong K.W."/>
            <person name="Chan K.G."/>
        </authorList>
    </citation>
    <scope>NUCLEOTIDE SEQUENCE [LARGE SCALE GENOMIC DNA]</scope>
    <source>
        <strain evidence="2 3">M25</strain>
    </source>
</reference>
<feature type="compositionally biased region" description="Polar residues" evidence="1">
    <location>
        <begin position="163"/>
        <end position="191"/>
    </location>
</feature>
<dbReference type="HOGENOM" id="CLU_1319203_0_0_11"/>
<dbReference type="GeneID" id="41841804"/>
<evidence type="ECO:0000313" key="3">
    <source>
        <dbReference type="Proteomes" id="UP000027986"/>
    </source>
</evidence>
<proteinExistence type="predicted"/>